<proteinExistence type="predicted"/>
<sequence>MWLDTAIPREKEFLQPRDEHTVEPDLPFLSDIQRIMCYVQSPQPALDGKRLTHVVKVILKITRNMVAIMNQISYESDMLICSSSSSFSGGHPFSSFTSSVPKTAKELCF</sequence>
<dbReference type="AlphaFoldDB" id="A0AAV3Z5G2"/>
<dbReference type="EMBL" id="BLXT01002457">
    <property type="protein sequence ID" value="GFN94550.1"/>
    <property type="molecule type" value="Genomic_DNA"/>
</dbReference>
<accession>A0AAV3Z5G2</accession>
<gene>
    <name evidence="1" type="ORF">PoB_002105600</name>
</gene>
<organism evidence="1 2">
    <name type="scientific">Plakobranchus ocellatus</name>
    <dbReference type="NCBI Taxonomy" id="259542"/>
    <lineage>
        <taxon>Eukaryota</taxon>
        <taxon>Metazoa</taxon>
        <taxon>Spiralia</taxon>
        <taxon>Lophotrochozoa</taxon>
        <taxon>Mollusca</taxon>
        <taxon>Gastropoda</taxon>
        <taxon>Heterobranchia</taxon>
        <taxon>Euthyneura</taxon>
        <taxon>Panpulmonata</taxon>
        <taxon>Sacoglossa</taxon>
        <taxon>Placobranchoidea</taxon>
        <taxon>Plakobranchidae</taxon>
        <taxon>Plakobranchus</taxon>
    </lineage>
</organism>
<protein>
    <submittedName>
        <fullName evidence="1">Uncharacterized protein</fullName>
    </submittedName>
</protein>
<evidence type="ECO:0000313" key="1">
    <source>
        <dbReference type="EMBL" id="GFN94550.1"/>
    </source>
</evidence>
<evidence type="ECO:0000313" key="2">
    <source>
        <dbReference type="Proteomes" id="UP000735302"/>
    </source>
</evidence>
<keyword evidence="2" id="KW-1185">Reference proteome</keyword>
<name>A0AAV3Z5G2_9GAST</name>
<dbReference type="Proteomes" id="UP000735302">
    <property type="component" value="Unassembled WGS sequence"/>
</dbReference>
<reference evidence="1 2" key="1">
    <citation type="journal article" date="2021" name="Elife">
        <title>Chloroplast acquisition without the gene transfer in kleptoplastic sea slugs, Plakobranchus ocellatus.</title>
        <authorList>
            <person name="Maeda T."/>
            <person name="Takahashi S."/>
            <person name="Yoshida T."/>
            <person name="Shimamura S."/>
            <person name="Takaki Y."/>
            <person name="Nagai Y."/>
            <person name="Toyoda A."/>
            <person name="Suzuki Y."/>
            <person name="Arimoto A."/>
            <person name="Ishii H."/>
            <person name="Satoh N."/>
            <person name="Nishiyama T."/>
            <person name="Hasebe M."/>
            <person name="Maruyama T."/>
            <person name="Minagawa J."/>
            <person name="Obokata J."/>
            <person name="Shigenobu S."/>
        </authorList>
    </citation>
    <scope>NUCLEOTIDE SEQUENCE [LARGE SCALE GENOMIC DNA]</scope>
</reference>
<comment type="caution">
    <text evidence="1">The sequence shown here is derived from an EMBL/GenBank/DDBJ whole genome shotgun (WGS) entry which is preliminary data.</text>
</comment>